<reference evidence="3" key="1">
    <citation type="journal article" date="2019" name="Int. J. Syst. Evol. Microbiol.">
        <title>The Global Catalogue of Microorganisms (GCM) 10K type strain sequencing project: providing services to taxonomists for standard genome sequencing and annotation.</title>
        <authorList>
            <consortium name="The Broad Institute Genomics Platform"/>
            <consortium name="The Broad Institute Genome Sequencing Center for Infectious Disease"/>
            <person name="Wu L."/>
            <person name="Ma J."/>
        </authorList>
    </citation>
    <scope>NUCLEOTIDE SEQUENCE [LARGE SCALE GENOMIC DNA]</scope>
    <source>
        <strain evidence="3">JCM 18304</strain>
    </source>
</reference>
<name>A0ABP9SQP3_9ACTN</name>
<dbReference type="Pfam" id="PF09723">
    <property type="entry name" value="Zn_ribbon_8"/>
    <property type="match status" value="1"/>
</dbReference>
<keyword evidence="3" id="KW-1185">Reference proteome</keyword>
<feature type="domain" description="Putative regulatory protein FmdB zinc ribbon" evidence="1">
    <location>
        <begin position="1"/>
        <end position="41"/>
    </location>
</feature>
<organism evidence="2 3">
    <name type="scientific">Rugosimonospora acidiphila</name>
    <dbReference type="NCBI Taxonomy" id="556531"/>
    <lineage>
        <taxon>Bacteria</taxon>
        <taxon>Bacillati</taxon>
        <taxon>Actinomycetota</taxon>
        <taxon>Actinomycetes</taxon>
        <taxon>Micromonosporales</taxon>
        <taxon>Micromonosporaceae</taxon>
        <taxon>Rugosimonospora</taxon>
    </lineage>
</organism>
<dbReference type="NCBIfam" id="TIGR02605">
    <property type="entry name" value="CxxC_CxxC_SSSS"/>
    <property type="match status" value="1"/>
</dbReference>
<evidence type="ECO:0000259" key="1">
    <source>
        <dbReference type="SMART" id="SM00834"/>
    </source>
</evidence>
<evidence type="ECO:0000313" key="3">
    <source>
        <dbReference type="Proteomes" id="UP001501570"/>
    </source>
</evidence>
<accession>A0ABP9SQP3</accession>
<dbReference type="EMBL" id="BAABJQ010000046">
    <property type="protein sequence ID" value="GAA5200921.1"/>
    <property type="molecule type" value="Genomic_DNA"/>
</dbReference>
<dbReference type="InterPro" id="IPR013429">
    <property type="entry name" value="Regulatory_FmdB_Zinc_ribbon"/>
</dbReference>
<comment type="caution">
    <text evidence="2">The sequence shown here is derived from an EMBL/GenBank/DDBJ whole genome shotgun (WGS) entry which is preliminary data.</text>
</comment>
<protein>
    <recommendedName>
        <fullName evidence="1">Putative regulatory protein FmdB zinc ribbon domain-containing protein</fullName>
    </recommendedName>
</protein>
<gene>
    <name evidence="2" type="ORF">GCM10023322_79860</name>
</gene>
<sequence length="81" mass="8777">MATYEYRCPRHGAFEVRLRIGEASASVPCGTCGGQAARIYSAPGLAVTPRPLARALDRAARTAETPDVVTRIPGRRPARRR</sequence>
<dbReference type="Proteomes" id="UP001501570">
    <property type="component" value="Unassembled WGS sequence"/>
</dbReference>
<dbReference type="RefSeq" id="WP_345638767.1">
    <property type="nucleotide sequence ID" value="NZ_BAABJQ010000046.1"/>
</dbReference>
<proteinExistence type="predicted"/>
<dbReference type="SMART" id="SM00834">
    <property type="entry name" value="CxxC_CXXC_SSSS"/>
    <property type="match status" value="1"/>
</dbReference>
<evidence type="ECO:0000313" key="2">
    <source>
        <dbReference type="EMBL" id="GAA5200921.1"/>
    </source>
</evidence>